<accession>W4HBF0</accession>
<dbReference type="EMBL" id="KI913114">
    <property type="protein sequence ID" value="ETV89345.1"/>
    <property type="molecule type" value="Genomic_DNA"/>
</dbReference>
<organism evidence="2">
    <name type="scientific">Aphanomyces astaci</name>
    <name type="common">Crayfish plague agent</name>
    <dbReference type="NCBI Taxonomy" id="112090"/>
    <lineage>
        <taxon>Eukaryota</taxon>
        <taxon>Sar</taxon>
        <taxon>Stramenopiles</taxon>
        <taxon>Oomycota</taxon>
        <taxon>Saprolegniomycetes</taxon>
        <taxon>Saprolegniales</taxon>
        <taxon>Verrucalvaceae</taxon>
        <taxon>Aphanomyces</taxon>
    </lineage>
</organism>
<dbReference type="RefSeq" id="XP_009821745.1">
    <property type="nucleotide sequence ID" value="XM_009823443.1"/>
</dbReference>
<dbReference type="VEuPathDB" id="FungiDB:H257_00664"/>
<feature type="region of interest" description="Disordered" evidence="1">
    <location>
        <begin position="1"/>
        <end position="23"/>
    </location>
</feature>
<dbReference type="GeneID" id="20802660"/>
<evidence type="ECO:0000256" key="1">
    <source>
        <dbReference type="SAM" id="MobiDB-lite"/>
    </source>
</evidence>
<feature type="compositionally biased region" description="Polar residues" evidence="1">
    <location>
        <begin position="12"/>
        <end position="23"/>
    </location>
</feature>
<dbReference type="AlphaFoldDB" id="W4HBF0"/>
<name>W4HBF0_APHAT</name>
<evidence type="ECO:0000313" key="2">
    <source>
        <dbReference type="EMBL" id="ETV89345.1"/>
    </source>
</evidence>
<reference evidence="2" key="1">
    <citation type="submission" date="2013-12" db="EMBL/GenBank/DDBJ databases">
        <title>The Genome Sequence of Aphanomyces astaci APO3.</title>
        <authorList>
            <consortium name="The Broad Institute Genomics Platform"/>
            <person name="Russ C."/>
            <person name="Tyler B."/>
            <person name="van West P."/>
            <person name="Dieguez-Uribeondo J."/>
            <person name="Young S.K."/>
            <person name="Zeng Q."/>
            <person name="Gargeya S."/>
            <person name="Fitzgerald M."/>
            <person name="Abouelleil A."/>
            <person name="Alvarado L."/>
            <person name="Chapman S.B."/>
            <person name="Gainer-Dewar J."/>
            <person name="Goldberg J."/>
            <person name="Griggs A."/>
            <person name="Gujja S."/>
            <person name="Hansen M."/>
            <person name="Howarth C."/>
            <person name="Imamovic A."/>
            <person name="Ireland A."/>
            <person name="Larimer J."/>
            <person name="McCowan C."/>
            <person name="Murphy C."/>
            <person name="Pearson M."/>
            <person name="Poon T.W."/>
            <person name="Priest M."/>
            <person name="Roberts A."/>
            <person name="Saif S."/>
            <person name="Shea T."/>
            <person name="Sykes S."/>
            <person name="Wortman J."/>
            <person name="Nusbaum C."/>
            <person name="Birren B."/>
        </authorList>
    </citation>
    <scope>NUCLEOTIDE SEQUENCE [LARGE SCALE GENOMIC DNA]</scope>
    <source>
        <strain evidence="2">APO3</strain>
    </source>
</reference>
<gene>
    <name evidence="2" type="ORF">H257_00664</name>
</gene>
<protein>
    <submittedName>
        <fullName evidence="2">Uncharacterized protein</fullName>
    </submittedName>
</protein>
<proteinExistence type="predicted"/>
<sequence length="91" mass="10157">MDSAAADLGGANKTSSVWTTTQMQEAKWGERRMDLDDVTMKCDDVKHALHAMSVVAQYTERKLWYGPATWSSGVKPAEGETKCEVKRYGRT</sequence>